<organism evidence="2 3">
    <name type="scientific">Fusarium falciforme</name>
    <dbReference type="NCBI Taxonomy" id="195108"/>
    <lineage>
        <taxon>Eukaryota</taxon>
        <taxon>Fungi</taxon>
        <taxon>Dikarya</taxon>
        <taxon>Ascomycota</taxon>
        <taxon>Pezizomycotina</taxon>
        <taxon>Sordariomycetes</taxon>
        <taxon>Hypocreomycetidae</taxon>
        <taxon>Hypocreales</taxon>
        <taxon>Nectriaceae</taxon>
        <taxon>Fusarium</taxon>
        <taxon>Fusarium solani species complex</taxon>
    </lineage>
</organism>
<name>A0A9W8R7P8_9HYPO</name>
<reference evidence="2" key="1">
    <citation type="submission" date="2022-09" db="EMBL/GenBank/DDBJ databases">
        <title>Fusarium specimens isolated from Avocado Roots.</title>
        <authorList>
            <person name="Stajich J."/>
            <person name="Roper C."/>
            <person name="Heimlech-Rivalta G."/>
        </authorList>
    </citation>
    <scope>NUCLEOTIDE SEQUENCE</scope>
    <source>
        <strain evidence="2">A02</strain>
    </source>
</reference>
<dbReference type="AlphaFoldDB" id="A0A9W8R7P8"/>
<sequence>MDYEVDAYERNSFKESKKPLLEMVPAGSRALTNDQLVLLPPQVHGFVLRTRRWATFDIDLLSDPEYVDGWSNLVIDPDIKETVLALVENYHGSQDHQAKSDAGLSSVDLIQGKGTGLIILLHGEPGVGKTSTAECVASHTKRPLFPITCGDIGDKAETVEANLEKNFQLAHKWGCVLLLDEADVFLNARDEDIQRDSIVSGE</sequence>
<dbReference type="GO" id="GO:0016887">
    <property type="term" value="F:ATP hydrolysis activity"/>
    <property type="evidence" value="ECO:0007669"/>
    <property type="project" value="InterPro"/>
</dbReference>
<dbReference type="Pfam" id="PF00004">
    <property type="entry name" value="AAA"/>
    <property type="match status" value="1"/>
</dbReference>
<dbReference type="PANTHER" id="PTHR46411">
    <property type="entry name" value="FAMILY ATPASE, PUTATIVE-RELATED"/>
    <property type="match status" value="1"/>
</dbReference>
<feature type="domain" description="ATPase AAA-type core" evidence="1">
    <location>
        <begin position="119"/>
        <end position="192"/>
    </location>
</feature>
<dbReference type="EMBL" id="JAOQAV010000015">
    <property type="protein sequence ID" value="KAJ4188422.1"/>
    <property type="molecule type" value="Genomic_DNA"/>
</dbReference>
<evidence type="ECO:0000259" key="1">
    <source>
        <dbReference type="Pfam" id="PF00004"/>
    </source>
</evidence>
<dbReference type="InterPro" id="IPR003959">
    <property type="entry name" value="ATPase_AAA_core"/>
</dbReference>
<dbReference type="SUPFAM" id="SSF52540">
    <property type="entry name" value="P-loop containing nucleoside triphosphate hydrolases"/>
    <property type="match status" value="1"/>
</dbReference>
<evidence type="ECO:0000313" key="3">
    <source>
        <dbReference type="Proteomes" id="UP001152087"/>
    </source>
</evidence>
<dbReference type="Proteomes" id="UP001152087">
    <property type="component" value="Unassembled WGS sequence"/>
</dbReference>
<accession>A0A9W8R7P8</accession>
<evidence type="ECO:0000313" key="2">
    <source>
        <dbReference type="EMBL" id="KAJ4188422.1"/>
    </source>
</evidence>
<proteinExistence type="predicted"/>
<keyword evidence="3" id="KW-1185">Reference proteome</keyword>
<comment type="caution">
    <text evidence="2">The sequence shown here is derived from an EMBL/GenBank/DDBJ whole genome shotgun (WGS) entry which is preliminary data.</text>
</comment>
<dbReference type="InterPro" id="IPR027417">
    <property type="entry name" value="P-loop_NTPase"/>
</dbReference>
<protein>
    <recommendedName>
        <fullName evidence="1">ATPase AAA-type core domain-containing protein</fullName>
    </recommendedName>
</protein>
<dbReference type="Gene3D" id="3.40.50.300">
    <property type="entry name" value="P-loop containing nucleotide triphosphate hydrolases"/>
    <property type="match status" value="1"/>
</dbReference>
<dbReference type="GO" id="GO:0005524">
    <property type="term" value="F:ATP binding"/>
    <property type="evidence" value="ECO:0007669"/>
    <property type="project" value="InterPro"/>
</dbReference>
<gene>
    <name evidence="2" type="ORF">NW755_006583</name>
</gene>
<dbReference type="PANTHER" id="PTHR46411:SF3">
    <property type="entry name" value="AAA+ ATPASE DOMAIN-CONTAINING PROTEIN"/>
    <property type="match status" value="1"/>
</dbReference>